<dbReference type="RefSeq" id="WP_319955586.1">
    <property type="nucleotide sequence ID" value="NZ_JAXAVX010000014.1"/>
</dbReference>
<evidence type="ECO:0000313" key="2">
    <source>
        <dbReference type="Proteomes" id="UP001277761"/>
    </source>
</evidence>
<gene>
    <name evidence="1" type="ORF">SK069_17690</name>
</gene>
<reference evidence="1 2" key="1">
    <citation type="submission" date="2023-11" db="EMBL/GenBank/DDBJ databases">
        <authorList>
            <person name="Xu M."/>
            <person name="Jiang T."/>
        </authorList>
    </citation>
    <scope>NUCLEOTIDE SEQUENCE [LARGE SCALE GENOMIC DNA]</scope>
    <source>
        <strain evidence="1 2">SD</strain>
    </source>
</reference>
<evidence type="ECO:0000313" key="1">
    <source>
        <dbReference type="EMBL" id="MDX8153435.1"/>
    </source>
</evidence>
<comment type="caution">
    <text evidence="1">The sequence shown here is derived from an EMBL/GenBank/DDBJ whole genome shotgun (WGS) entry which is preliminary data.</text>
</comment>
<keyword evidence="2" id="KW-1185">Reference proteome</keyword>
<proteinExistence type="predicted"/>
<accession>A0ABU4VPR4</accession>
<protein>
    <submittedName>
        <fullName evidence="1">Uncharacterized protein</fullName>
    </submittedName>
</protein>
<organism evidence="1 2">
    <name type="scientific">Patulibacter brassicae</name>
    <dbReference type="NCBI Taxonomy" id="1705717"/>
    <lineage>
        <taxon>Bacteria</taxon>
        <taxon>Bacillati</taxon>
        <taxon>Actinomycetota</taxon>
        <taxon>Thermoleophilia</taxon>
        <taxon>Solirubrobacterales</taxon>
        <taxon>Patulibacteraceae</taxon>
        <taxon>Patulibacter</taxon>
    </lineage>
</organism>
<dbReference type="EMBL" id="JAXAVX010000014">
    <property type="protein sequence ID" value="MDX8153435.1"/>
    <property type="molecule type" value="Genomic_DNA"/>
</dbReference>
<name>A0ABU4VPR4_9ACTN</name>
<dbReference type="Proteomes" id="UP001277761">
    <property type="component" value="Unassembled WGS sequence"/>
</dbReference>
<sequence>MFSTWQSHTRCSDAPTGAAAIAFALAGGMQLDARPRPEHRHPITFTHTV</sequence>